<evidence type="ECO:0008006" key="5">
    <source>
        <dbReference type="Google" id="ProtNLM"/>
    </source>
</evidence>
<dbReference type="RefSeq" id="WP_073394536.1">
    <property type="nucleotide sequence ID" value="NZ_FRBX01000002.1"/>
</dbReference>
<accession>A0AB36P1I4</accession>
<protein>
    <recommendedName>
        <fullName evidence="5">Tetratricopeptide repeat protein</fullName>
    </recommendedName>
</protein>
<reference evidence="1 4" key="1">
    <citation type="submission" date="2016-11" db="EMBL/GenBank/DDBJ databases">
        <title>Whole genomes of Flavobacteriaceae.</title>
        <authorList>
            <person name="Stine C."/>
            <person name="Li C."/>
            <person name="Tadesse D."/>
        </authorList>
    </citation>
    <scope>NUCLEOTIDE SEQUENCE [LARGE SCALE GENOMIC DNA]</scope>
    <source>
        <strain evidence="1 4">ATCC 19366</strain>
    </source>
</reference>
<dbReference type="Proteomes" id="UP000198431">
    <property type="component" value="Unassembled WGS sequence"/>
</dbReference>
<gene>
    <name evidence="1" type="ORF">B0A72_05900</name>
    <name evidence="2" type="ORF">SAMN05444387_1685</name>
</gene>
<dbReference type="AlphaFoldDB" id="A0AB36P1I4"/>
<organism evidence="1 4">
    <name type="scientific">Flavobacterium pectinovorum</name>
    <dbReference type="NCBI Taxonomy" id="29533"/>
    <lineage>
        <taxon>Bacteria</taxon>
        <taxon>Pseudomonadati</taxon>
        <taxon>Bacteroidota</taxon>
        <taxon>Flavobacteriia</taxon>
        <taxon>Flavobacteriales</taxon>
        <taxon>Flavobacteriaceae</taxon>
        <taxon>Flavobacterium</taxon>
    </lineage>
</organism>
<evidence type="ECO:0000313" key="2">
    <source>
        <dbReference type="EMBL" id="SHM00768.1"/>
    </source>
</evidence>
<evidence type="ECO:0000313" key="3">
    <source>
        <dbReference type="Proteomes" id="UP000184216"/>
    </source>
</evidence>
<name>A0AB36P1I4_9FLAO</name>
<dbReference type="EMBL" id="MUHB01000007">
    <property type="protein sequence ID" value="OXB05556.1"/>
    <property type="molecule type" value="Genomic_DNA"/>
</dbReference>
<reference evidence="2 3" key="2">
    <citation type="submission" date="2016-11" db="EMBL/GenBank/DDBJ databases">
        <authorList>
            <person name="Varghese N."/>
            <person name="Submissions S."/>
        </authorList>
    </citation>
    <scope>NUCLEOTIDE SEQUENCE [LARGE SCALE GENOMIC DNA]</scope>
    <source>
        <strain evidence="2 3">DSM 6368</strain>
    </source>
</reference>
<evidence type="ECO:0000313" key="1">
    <source>
        <dbReference type="EMBL" id="OXB05556.1"/>
    </source>
</evidence>
<keyword evidence="3" id="KW-1185">Reference proteome</keyword>
<proteinExistence type="predicted"/>
<dbReference type="EMBL" id="FRBX01000002">
    <property type="protein sequence ID" value="SHM00768.1"/>
    <property type="molecule type" value="Genomic_DNA"/>
</dbReference>
<evidence type="ECO:0000313" key="4">
    <source>
        <dbReference type="Proteomes" id="UP000198431"/>
    </source>
</evidence>
<comment type="caution">
    <text evidence="1">The sequence shown here is derived from an EMBL/GenBank/DDBJ whole genome shotgun (WGS) entry which is preliminary data.</text>
</comment>
<dbReference type="Proteomes" id="UP000184216">
    <property type="component" value="Unassembled WGS sequence"/>
</dbReference>
<sequence>MKAYVRYFIATTSVLSFHIYGQTTNDIAMTSTNGNAASKSETAPKEDLVIVGYYVEEVINMTFGKRITKYEVSKLDMVYTNDLGPNNTRTVTPIYRKAKVKKINTALALQSKSIIDTSAIKIEPVKVEVIAPTEEPKYISIDIIDTYAKVLDKGYKSIMMLTKVADKAYFNGDLVMAAKYYEELFNMTSDLESIYYYRYSQALKAINQKDKADEMMHMFESENISNNGLKGTKLVKN</sequence>